<name>A0ABD5PAP0_9EURY</name>
<dbReference type="Gene3D" id="1.10.10.10">
    <property type="entry name" value="Winged helix-like DNA-binding domain superfamily/Winged helix DNA-binding domain"/>
    <property type="match status" value="1"/>
</dbReference>
<proteinExistence type="predicted"/>
<dbReference type="InterPro" id="IPR036390">
    <property type="entry name" value="WH_DNA-bd_sf"/>
</dbReference>
<dbReference type="RefSeq" id="WP_267624428.1">
    <property type="nucleotide sequence ID" value="NZ_JAODIW010000008.1"/>
</dbReference>
<evidence type="ECO:0008006" key="4">
    <source>
        <dbReference type="Google" id="ProtNLM"/>
    </source>
</evidence>
<organism evidence="2 3">
    <name type="scientific">Halobium salinum</name>
    <dbReference type="NCBI Taxonomy" id="1364940"/>
    <lineage>
        <taxon>Archaea</taxon>
        <taxon>Methanobacteriati</taxon>
        <taxon>Methanobacteriota</taxon>
        <taxon>Stenosarchaea group</taxon>
        <taxon>Halobacteria</taxon>
        <taxon>Halobacteriales</taxon>
        <taxon>Haloferacaceae</taxon>
        <taxon>Halobium</taxon>
    </lineage>
</organism>
<reference evidence="2 3" key="1">
    <citation type="journal article" date="2019" name="Int. J. Syst. Evol. Microbiol.">
        <title>The Global Catalogue of Microorganisms (GCM) 10K type strain sequencing project: providing services to taxonomists for standard genome sequencing and annotation.</title>
        <authorList>
            <consortium name="The Broad Institute Genomics Platform"/>
            <consortium name="The Broad Institute Genome Sequencing Center for Infectious Disease"/>
            <person name="Wu L."/>
            <person name="Ma J."/>
        </authorList>
    </citation>
    <scope>NUCLEOTIDE SEQUENCE [LARGE SCALE GENOMIC DNA]</scope>
    <source>
        <strain evidence="2 3">CGMCC 1.12553</strain>
    </source>
</reference>
<dbReference type="Proteomes" id="UP001595921">
    <property type="component" value="Unassembled WGS sequence"/>
</dbReference>
<dbReference type="EMBL" id="JBHSDS010000006">
    <property type="protein sequence ID" value="MFC4357990.1"/>
    <property type="molecule type" value="Genomic_DNA"/>
</dbReference>
<dbReference type="AlphaFoldDB" id="A0ABD5PAP0"/>
<evidence type="ECO:0000313" key="2">
    <source>
        <dbReference type="EMBL" id="MFC4357990.1"/>
    </source>
</evidence>
<dbReference type="InterPro" id="IPR036388">
    <property type="entry name" value="WH-like_DNA-bd_sf"/>
</dbReference>
<dbReference type="SUPFAM" id="SSF46785">
    <property type="entry name" value="Winged helix' DNA-binding domain"/>
    <property type="match status" value="1"/>
</dbReference>
<sequence length="183" mass="21536">MTDGQKNVLAAVRSYDGEATTSEIRSETDYTNSQVHHYKQKLLEKGLVETRVEQNSGDPRVDKITVISLTEQAHEKIEKGLIYNESRRIEEQRSQREQEFYEVEQRIEDLEALLEEFRQKLNEYFVPVLLVTRQSAARNEEQIEQWLGENIDLNAPSKAKMADIRKREKKETERRLKNRPDSN</sequence>
<gene>
    <name evidence="2" type="ORF">ACFO0N_08525</name>
</gene>
<feature type="compositionally biased region" description="Basic and acidic residues" evidence="1">
    <location>
        <begin position="160"/>
        <end position="183"/>
    </location>
</feature>
<accession>A0ABD5PAP0</accession>
<feature type="region of interest" description="Disordered" evidence="1">
    <location>
        <begin position="158"/>
        <end position="183"/>
    </location>
</feature>
<evidence type="ECO:0000256" key="1">
    <source>
        <dbReference type="SAM" id="MobiDB-lite"/>
    </source>
</evidence>
<evidence type="ECO:0000313" key="3">
    <source>
        <dbReference type="Proteomes" id="UP001595921"/>
    </source>
</evidence>
<comment type="caution">
    <text evidence="2">The sequence shown here is derived from an EMBL/GenBank/DDBJ whole genome shotgun (WGS) entry which is preliminary data.</text>
</comment>
<protein>
    <recommendedName>
        <fullName evidence="4">MarR family transcriptional regulator</fullName>
    </recommendedName>
</protein>
<keyword evidence="3" id="KW-1185">Reference proteome</keyword>